<feature type="transmembrane region" description="Helical" evidence="2">
    <location>
        <begin position="73"/>
        <end position="93"/>
    </location>
</feature>
<keyword evidence="2" id="KW-0812">Transmembrane</keyword>
<keyword evidence="1" id="KW-0175">Coiled coil</keyword>
<organism evidence="3 4">
    <name type="scientific">Niveispirillum lacus</name>
    <dbReference type="NCBI Taxonomy" id="1981099"/>
    <lineage>
        <taxon>Bacteria</taxon>
        <taxon>Pseudomonadati</taxon>
        <taxon>Pseudomonadota</taxon>
        <taxon>Alphaproteobacteria</taxon>
        <taxon>Rhodospirillales</taxon>
        <taxon>Azospirillaceae</taxon>
        <taxon>Niveispirillum</taxon>
    </lineage>
</organism>
<sequence>MVEFYADKNMQSSIPDNQDPPDFIEKIANRAGQILLGSVALIIAVWTFYFSVYGELPAGKPDVWGQFGDFVGGTLNSIFAFFSFMILIASLRLQVKELRLTREELALTRKELAATSQSHNNQVRHLQREAEKKDLIYSIEFILGQNIIDRINFVIVIGTGRDATTILNLMDMNFPTRAEVDQAAVGTYDTDCFFKELHALHKLDRDCAALQCLLADAPLLKCAKERYREIVRRLIAKGWTDGWHYLNQ</sequence>
<accession>A0A255YR96</accession>
<comment type="caution">
    <text evidence="3">The sequence shown here is derived from an EMBL/GenBank/DDBJ whole genome shotgun (WGS) entry which is preliminary data.</text>
</comment>
<name>A0A255YR96_9PROT</name>
<proteinExistence type="predicted"/>
<reference evidence="3 4" key="1">
    <citation type="submission" date="2017-07" db="EMBL/GenBank/DDBJ databases">
        <title>Niveispirillum cyanobacteriorum sp. nov., isolated from cyanobacterial aggregates in a eutrophic lake.</title>
        <authorList>
            <person name="Cai H."/>
        </authorList>
    </citation>
    <scope>NUCLEOTIDE SEQUENCE [LARGE SCALE GENOMIC DNA]</scope>
    <source>
        <strain evidence="4">TH1-14</strain>
    </source>
</reference>
<evidence type="ECO:0000256" key="1">
    <source>
        <dbReference type="SAM" id="Coils"/>
    </source>
</evidence>
<dbReference type="AlphaFoldDB" id="A0A255YR96"/>
<feature type="transmembrane region" description="Helical" evidence="2">
    <location>
        <begin position="34"/>
        <end position="53"/>
    </location>
</feature>
<keyword evidence="2" id="KW-1133">Transmembrane helix</keyword>
<evidence type="ECO:0000313" key="3">
    <source>
        <dbReference type="EMBL" id="OYQ31722.1"/>
    </source>
</evidence>
<dbReference type="Proteomes" id="UP000216998">
    <property type="component" value="Unassembled WGS sequence"/>
</dbReference>
<keyword evidence="2" id="KW-0472">Membrane</keyword>
<keyword evidence="4" id="KW-1185">Reference proteome</keyword>
<dbReference type="EMBL" id="NOXU01000032">
    <property type="protein sequence ID" value="OYQ31722.1"/>
    <property type="molecule type" value="Genomic_DNA"/>
</dbReference>
<feature type="coiled-coil region" evidence="1">
    <location>
        <begin position="88"/>
        <end position="129"/>
    </location>
</feature>
<evidence type="ECO:0000256" key="2">
    <source>
        <dbReference type="SAM" id="Phobius"/>
    </source>
</evidence>
<protein>
    <submittedName>
        <fullName evidence="3">Uncharacterized protein</fullName>
    </submittedName>
</protein>
<evidence type="ECO:0000313" key="4">
    <source>
        <dbReference type="Proteomes" id="UP000216998"/>
    </source>
</evidence>
<gene>
    <name evidence="3" type="ORF">CHU95_21550</name>
</gene>